<dbReference type="InterPro" id="IPR018713">
    <property type="entry name" value="MPAB/Lcp_cat_dom"/>
</dbReference>
<dbReference type="GO" id="GO:0016491">
    <property type="term" value="F:oxidoreductase activity"/>
    <property type="evidence" value="ECO:0007669"/>
    <property type="project" value="InterPro"/>
</dbReference>
<protein>
    <submittedName>
        <fullName evidence="2">DUF2236 domain-containing protein</fullName>
    </submittedName>
</protein>
<dbReference type="Proteomes" id="UP000440224">
    <property type="component" value="Unassembled WGS sequence"/>
</dbReference>
<dbReference type="PANTHER" id="PTHR37539:SF1">
    <property type="entry name" value="ER-BOUND OXYGENASE MPAB_MPAB'_RUBBER OXYGENASE CATALYTIC DOMAIN-CONTAINING PROTEIN"/>
    <property type="match status" value="1"/>
</dbReference>
<gene>
    <name evidence="2" type="ORF">GF068_10625</name>
</gene>
<comment type="caution">
    <text evidence="2">The sequence shown here is derived from an EMBL/GenBank/DDBJ whole genome shotgun (WGS) entry which is preliminary data.</text>
</comment>
<sequence length="421" mass="47770">MEGDAFVRPASVDRIPTEFQYWTNMKEAGAQKRRRRLRMLLGFDPVLPDELVRTFAYSYYDADPVAEAFVEDVYLARGQAAGRALVDRALECGVASIEDAPASLRALFAEVETEPAWLDWEKVELGARVWRRHGTHVFSFAGAATLEGYHECSVAKPLAFTGAYAGESAHRRFLETVAFWIDVSEPGGLRPGGTGRKTALRVRLMHVFVRKRLLRHPAWDLDAWGVPISQADGLVTLMAGSVGLVALKKLGYRTSREEIEALMHFWRYVGHLMGMQPRWYPPTYEDGLRLLFTTLEKGAKKAGEDGVVLARSYVRSYAPREGDPPLVALRKRLEYHIELGYTHFFVSSASFRAFGLPDPGLWRFHPYAQAPLVFALETARKHVGRIDDWAERFARRRAQQWLDAHLGPRRAEYKAVETFTR</sequence>
<evidence type="ECO:0000259" key="1">
    <source>
        <dbReference type="Pfam" id="PF09995"/>
    </source>
</evidence>
<accession>A0A6N7PPV0</accession>
<dbReference type="OrthoDB" id="6072815at2"/>
<keyword evidence="3" id="KW-1185">Reference proteome</keyword>
<name>A0A6N7PPV0_9BACT</name>
<dbReference type="EMBL" id="WJIE01000003">
    <property type="protein sequence ID" value="MRG92380.1"/>
    <property type="molecule type" value="Genomic_DNA"/>
</dbReference>
<evidence type="ECO:0000313" key="3">
    <source>
        <dbReference type="Proteomes" id="UP000440224"/>
    </source>
</evidence>
<organism evidence="2 3">
    <name type="scientific">Polyangium spumosum</name>
    <dbReference type="NCBI Taxonomy" id="889282"/>
    <lineage>
        <taxon>Bacteria</taxon>
        <taxon>Pseudomonadati</taxon>
        <taxon>Myxococcota</taxon>
        <taxon>Polyangia</taxon>
        <taxon>Polyangiales</taxon>
        <taxon>Polyangiaceae</taxon>
        <taxon>Polyangium</taxon>
    </lineage>
</organism>
<dbReference type="Pfam" id="PF09995">
    <property type="entry name" value="MPAB_Lcp_cat"/>
    <property type="match status" value="1"/>
</dbReference>
<proteinExistence type="predicted"/>
<dbReference type="PANTHER" id="PTHR37539">
    <property type="entry name" value="SECRETED PROTEIN-RELATED"/>
    <property type="match status" value="1"/>
</dbReference>
<feature type="domain" description="ER-bound oxygenase mpaB/mpaB'/Rubber oxygenase catalytic" evidence="1">
    <location>
        <begin position="130"/>
        <end position="290"/>
    </location>
</feature>
<evidence type="ECO:0000313" key="2">
    <source>
        <dbReference type="EMBL" id="MRG92380.1"/>
    </source>
</evidence>
<dbReference type="InterPro" id="IPR037473">
    <property type="entry name" value="Lcp-like"/>
</dbReference>
<dbReference type="AlphaFoldDB" id="A0A6N7PPV0"/>
<reference evidence="2 3" key="1">
    <citation type="submission" date="2019-10" db="EMBL/GenBank/DDBJ databases">
        <title>A soil myxobacterium in the family Polyangiaceae.</title>
        <authorList>
            <person name="Li Y."/>
            <person name="Wang J."/>
        </authorList>
    </citation>
    <scope>NUCLEOTIDE SEQUENCE [LARGE SCALE GENOMIC DNA]</scope>
    <source>
        <strain evidence="2 3">DSM 14734</strain>
    </source>
</reference>